<keyword evidence="2" id="KW-1185">Reference proteome</keyword>
<dbReference type="EMBL" id="JBBWWR010000008">
    <property type="protein sequence ID" value="KAK8962984.1"/>
    <property type="molecule type" value="Genomic_DNA"/>
</dbReference>
<dbReference type="InterPro" id="IPR029045">
    <property type="entry name" value="ClpP/crotonase-like_dom_sf"/>
</dbReference>
<gene>
    <name evidence="1" type="primary">MFP</name>
    <name evidence="1" type="ORF">KSP40_PGU012170</name>
</gene>
<evidence type="ECO:0000313" key="1">
    <source>
        <dbReference type="EMBL" id="KAK8962984.1"/>
    </source>
</evidence>
<dbReference type="Gene3D" id="3.90.226.10">
    <property type="entry name" value="2-enoyl-CoA Hydratase, Chain A, domain 1"/>
    <property type="match status" value="1"/>
</dbReference>
<reference evidence="1 2" key="1">
    <citation type="journal article" date="2022" name="Nat. Plants">
        <title>Genomes of leafy and leafless Platanthera orchids illuminate the evolution of mycoheterotrophy.</title>
        <authorList>
            <person name="Li M.H."/>
            <person name="Liu K.W."/>
            <person name="Li Z."/>
            <person name="Lu H.C."/>
            <person name="Ye Q.L."/>
            <person name="Zhang D."/>
            <person name="Wang J.Y."/>
            <person name="Li Y.F."/>
            <person name="Zhong Z.M."/>
            <person name="Liu X."/>
            <person name="Yu X."/>
            <person name="Liu D.K."/>
            <person name="Tu X.D."/>
            <person name="Liu B."/>
            <person name="Hao Y."/>
            <person name="Liao X.Y."/>
            <person name="Jiang Y.T."/>
            <person name="Sun W.H."/>
            <person name="Chen J."/>
            <person name="Chen Y.Q."/>
            <person name="Ai Y."/>
            <person name="Zhai J.W."/>
            <person name="Wu S.S."/>
            <person name="Zhou Z."/>
            <person name="Hsiao Y.Y."/>
            <person name="Wu W.L."/>
            <person name="Chen Y.Y."/>
            <person name="Lin Y.F."/>
            <person name="Hsu J.L."/>
            <person name="Li C.Y."/>
            <person name="Wang Z.W."/>
            <person name="Zhao X."/>
            <person name="Zhong W.Y."/>
            <person name="Ma X.K."/>
            <person name="Ma L."/>
            <person name="Huang J."/>
            <person name="Chen G.Z."/>
            <person name="Huang M.Z."/>
            <person name="Huang L."/>
            <person name="Peng D.H."/>
            <person name="Luo Y.B."/>
            <person name="Zou S.Q."/>
            <person name="Chen S.P."/>
            <person name="Lan S."/>
            <person name="Tsai W.C."/>
            <person name="Van de Peer Y."/>
            <person name="Liu Z.J."/>
        </authorList>
    </citation>
    <scope>NUCLEOTIDE SEQUENCE [LARGE SCALE GENOMIC DNA]</scope>
    <source>
        <strain evidence="1">Lor288</strain>
    </source>
</reference>
<accession>A0ABR2MFN0</accession>
<organism evidence="1 2">
    <name type="scientific">Platanthera guangdongensis</name>
    <dbReference type="NCBI Taxonomy" id="2320717"/>
    <lineage>
        <taxon>Eukaryota</taxon>
        <taxon>Viridiplantae</taxon>
        <taxon>Streptophyta</taxon>
        <taxon>Embryophyta</taxon>
        <taxon>Tracheophyta</taxon>
        <taxon>Spermatophyta</taxon>
        <taxon>Magnoliopsida</taxon>
        <taxon>Liliopsida</taxon>
        <taxon>Asparagales</taxon>
        <taxon>Orchidaceae</taxon>
        <taxon>Orchidoideae</taxon>
        <taxon>Orchideae</taxon>
        <taxon>Orchidinae</taxon>
        <taxon>Platanthera</taxon>
    </lineage>
</organism>
<dbReference type="Proteomes" id="UP001412067">
    <property type="component" value="Unassembled WGS sequence"/>
</dbReference>
<dbReference type="SUPFAM" id="SSF52096">
    <property type="entry name" value="ClpP/crotonase"/>
    <property type="match status" value="1"/>
</dbReference>
<proteinExistence type="predicted"/>
<sequence length="136" mass="15043">MHQLGWYPFLLHYSDSSFLPDLGLSSTLTVSPHRQTASIRRRRLRSDADNRCFPPRIDRLISVAAPFGCMSCHTRISTPDAQFGLPELTLGVIPGFGGSINVYLVFHTLRLAEGQDVTAISLNEDNTNLLVSTADK</sequence>
<evidence type="ECO:0000313" key="2">
    <source>
        <dbReference type="Proteomes" id="UP001412067"/>
    </source>
</evidence>
<name>A0ABR2MFN0_9ASPA</name>
<protein>
    <submittedName>
        <fullName evidence="1">Peroxisomal fatty acid beta-oxidation multifunctional protein</fullName>
    </submittedName>
</protein>
<comment type="caution">
    <text evidence="1">The sequence shown here is derived from an EMBL/GenBank/DDBJ whole genome shotgun (WGS) entry which is preliminary data.</text>
</comment>